<reference evidence="4" key="2">
    <citation type="journal article" date="2018" name="Plant J.">
        <title>The Sorghum bicolor reference genome: improved assembly, gene annotations, a transcriptome atlas, and signatures of genome organization.</title>
        <authorList>
            <person name="McCormick R.F."/>
            <person name="Truong S.K."/>
            <person name="Sreedasyam A."/>
            <person name="Jenkins J."/>
            <person name="Shu S."/>
            <person name="Sims D."/>
            <person name="Kennedy M."/>
            <person name="Amirebrahimi M."/>
            <person name="Weers B.D."/>
            <person name="McKinley B."/>
            <person name="Mattison A."/>
            <person name="Morishige D.T."/>
            <person name="Grimwood J."/>
            <person name="Schmutz J."/>
            <person name="Mullet J.E."/>
        </authorList>
    </citation>
    <scope>NUCLEOTIDE SEQUENCE [LARGE SCALE GENOMIC DNA]</scope>
    <source>
        <strain evidence="4">cv. BTx623</strain>
    </source>
</reference>
<organism evidence="3 4">
    <name type="scientific">Sorghum bicolor</name>
    <name type="common">Sorghum</name>
    <name type="synonym">Sorghum vulgare</name>
    <dbReference type="NCBI Taxonomy" id="4558"/>
    <lineage>
        <taxon>Eukaryota</taxon>
        <taxon>Viridiplantae</taxon>
        <taxon>Streptophyta</taxon>
        <taxon>Embryophyta</taxon>
        <taxon>Tracheophyta</taxon>
        <taxon>Spermatophyta</taxon>
        <taxon>Magnoliopsida</taxon>
        <taxon>Liliopsida</taxon>
        <taxon>Poales</taxon>
        <taxon>Poaceae</taxon>
        <taxon>PACMAD clade</taxon>
        <taxon>Panicoideae</taxon>
        <taxon>Andropogonodae</taxon>
        <taxon>Andropogoneae</taxon>
        <taxon>Sorghinae</taxon>
        <taxon>Sorghum</taxon>
    </lineage>
</organism>
<dbReference type="InParanoid" id="A0A1Z5RPT5"/>
<feature type="domain" description="UBX" evidence="2">
    <location>
        <begin position="458"/>
        <end position="547"/>
    </location>
</feature>
<dbReference type="InterPro" id="IPR001012">
    <property type="entry name" value="UBX_dom"/>
</dbReference>
<feature type="region of interest" description="Disordered" evidence="1">
    <location>
        <begin position="400"/>
        <end position="433"/>
    </location>
</feature>
<dbReference type="PANTHER" id="PTHR23322">
    <property type="entry name" value="FAS-ASSOCIATED PROTEIN"/>
    <property type="match status" value="1"/>
</dbReference>
<dbReference type="SUPFAM" id="SSF54236">
    <property type="entry name" value="Ubiquitin-like"/>
    <property type="match status" value="1"/>
</dbReference>
<dbReference type="SUPFAM" id="SSF52833">
    <property type="entry name" value="Thioredoxin-like"/>
    <property type="match status" value="1"/>
</dbReference>
<dbReference type="AlphaFoldDB" id="A0A1Z5RPT5"/>
<feature type="region of interest" description="Disordered" evidence="1">
    <location>
        <begin position="121"/>
        <end position="179"/>
    </location>
</feature>
<dbReference type="OMA" id="WESDGDT"/>
<feature type="region of interest" description="Disordered" evidence="1">
    <location>
        <begin position="42"/>
        <end position="71"/>
    </location>
</feature>
<protein>
    <recommendedName>
        <fullName evidence="2">UBX domain-containing protein</fullName>
    </recommendedName>
</protein>
<dbReference type="PANTHER" id="PTHR23322:SF64">
    <property type="entry name" value="OS02G0640700 PROTEIN"/>
    <property type="match status" value="1"/>
</dbReference>
<dbReference type="STRING" id="4558.A0A1Z5RPT5"/>
<dbReference type="Gramene" id="OQU85770">
    <property type="protein sequence ID" value="OQU85770"/>
    <property type="gene ID" value="SORBI_3004G304550"/>
</dbReference>
<gene>
    <name evidence="3" type="ORF">SORBI_3004G304550</name>
</gene>
<dbReference type="GO" id="GO:0043130">
    <property type="term" value="F:ubiquitin binding"/>
    <property type="evidence" value="ECO:0000318"/>
    <property type="project" value="GO_Central"/>
</dbReference>
<dbReference type="CDD" id="cd02958">
    <property type="entry name" value="UAS"/>
    <property type="match status" value="1"/>
</dbReference>
<dbReference type="InterPro" id="IPR029071">
    <property type="entry name" value="Ubiquitin-like_domsf"/>
</dbReference>
<feature type="compositionally biased region" description="Acidic residues" evidence="1">
    <location>
        <begin position="408"/>
        <end position="417"/>
    </location>
</feature>
<accession>A0A1Z5RPT5</accession>
<dbReference type="Proteomes" id="UP000000768">
    <property type="component" value="Chromosome 4"/>
</dbReference>
<dbReference type="Pfam" id="PF14555">
    <property type="entry name" value="UBA_4"/>
    <property type="match status" value="1"/>
</dbReference>
<dbReference type="InterPro" id="IPR036249">
    <property type="entry name" value="Thioredoxin-like_sf"/>
</dbReference>
<dbReference type="InterPro" id="IPR050730">
    <property type="entry name" value="UBX_domain-protein"/>
</dbReference>
<evidence type="ECO:0000259" key="2">
    <source>
        <dbReference type="PROSITE" id="PS50033"/>
    </source>
</evidence>
<sequence length="550" mass="59850">MVSTFMEVTSCESQADAVKHLGLCHWNLDEAINLYFSNAGGSTETPSGPSADPILPEENAAEPSAGSCADPILPDKDHGDAIEGDYEDDDVWAPQYYGNQSTAVDAAFVVEVSSLSLSEIVPTGWGEPGVENVDGSNQQEFHDDDDAEQDDNISTKEDDGGGSMHSSNGEGYGEHNDEDYDYDNMCYSEEDDDDAFYASLADETDGDRPAVQPQGPQPQKESLQELFRHPYELMYRGSFHKAKVHAARRDRFLLVNLQTSSGAGDFPSHMQNRDLWADELVKKVIVDSFVFFLLQTAGDSDAHLDECLKLASFYKLEKDELPTVLVLDPITGQLLAKRSGTMMPDEFMQFVDEYVKSNPSAISMPKFVEKTPVLPAPVGDAGGEQELAWGSAVEQVPPAVSESPAAPADDEVGEQEQEIANNSAAAGGACSEKEHVPVPNTAELPAEMVDVYDDEPMEGEEMYKLRIRFPDGAMVAKEFGCKRRVASLFAFCRSALHGGGGQHEEEGEKKAIRIMRFAGRALVAIQDDDAGATFEELGLNFAAVSVVFHV</sequence>
<dbReference type="InterPro" id="IPR006577">
    <property type="entry name" value="UAS"/>
</dbReference>
<feature type="compositionally biased region" description="Acidic residues" evidence="1">
    <location>
        <begin position="142"/>
        <end position="151"/>
    </location>
</feature>
<evidence type="ECO:0000256" key="1">
    <source>
        <dbReference type="SAM" id="MobiDB-lite"/>
    </source>
</evidence>
<reference evidence="3 4" key="1">
    <citation type="journal article" date="2009" name="Nature">
        <title>The Sorghum bicolor genome and the diversification of grasses.</title>
        <authorList>
            <person name="Paterson A.H."/>
            <person name="Bowers J.E."/>
            <person name="Bruggmann R."/>
            <person name="Dubchak I."/>
            <person name="Grimwood J."/>
            <person name="Gundlach H."/>
            <person name="Haberer G."/>
            <person name="Hellsten U."/>
            <person name="Mitros T."/>
            <person name="Poliakov A."/>
            <person name="Schmutz J."/>
            <person name="Spannagl M."/>
            <person name="Tang H."/>
            <person name="Wang X."/>
            <person name="Wicker T."/>
            <person name="Bharti A.K."/>
            <person name="Chapman J."/>
            <person name="Feltus F.A."/>
            <person name="Gowik U."/>
            <person name="Grigoriev I.V."/>
            <person name="Lyons E."/>
            <person name="Maher C.A."/>
            <person name="Martis M."/>
            <person name="Narechania A."/>
            <person name="Otillar R.P."/>
            <person name="Penning B.W."/>
            <person name="Salamov A.A."/>
            <person name="Wang Y."/>
            <person name="Zhang L."/>
            <person name="Carpita N.C."/>
            <person name="Freeling M."/>
            <person name="Gingle A.R."/>
            <person name="Hash C.T."/>
            <person name="Keller B."/>
            <person name="Klein P."/>
            <person name="Kresovich S."/>
            <person name="McCann M.C."/>
            <person name="Ming R."/>
            <person name="Peterson D.G."/>
            <person name="Mehboob-ur-Rahman"/>
            <person name="Ware D."/>
            <person name="Westhoff P."/>
            <person name="Mayer K.F."/>
            <person name="Messing J."/>
            <person name="Rokhsar D.S."/>
        </authorList>
    </citation>
    <scope>NUCLEOTIDE SEQUENCE [LARGE SCALE GENOMIC DNA]</scope>
    <source>
        <strain evidence="4">cv. BTx623</strain>
    </source>
</reference>
<dbReference type="GO" id="GO:0043161">
    <property type="term" value="P:proteasome-mediated ubiquitin-dependent protein catabolic process"/>
    <property type="evidence" value="ECO:0000318"/>
    <property type="project" value="GO_Central"/>
</dbReference>
<dbReference type="PROSITE" id="PS50033">
    <property type="entry name" value="UBX"/>
    <property type="match status" value="1"/>
</dbReference>
<dbReference type="FunCoup" id="A0A1Z5RPT5">
    <property type="interactions" value="1025"/>
</dbReference>
<evidence type="ECO:0000313" key="3">
    <source>
        <dbReference type="EMBL" id="OQU85770.1"/>
    </source>
</evidence>
<feature type="compositionally biased region" description="Low complexity" evidence="1">
    <location>
        <begin position="420"/>
        <end position="430"/>
    </location>
</feature>
<dbReference type="EMBL" id="CM000763">
    <property type="protein sequence ID" value="OQU85770.1"/>
    <property type="molecule type" value="Genomic_DNA"/>
</dbReference>
<keyword evidence="4" id="KW-1185">Reference proteome</keyword>
<dbReference type="SUPFAM" id="SSF46934">
    <property type="entry name" value="UBA-like"/>
    <property type="match status" value="1"/>
</dbReference>
<name>A0A1Z5RPT5_SORBI</name>
<dbReference type="Gene3D" id="3.40.30.10">
    <property type="entry name" value="Glutaredoxin"/>
    <property type="match status" value="1"/>
</dbReference>
<proteinExistence type="predicted"/>
<evidence type="ECO:0000313" key="4">
    <source>
        <dbReference type="Proteomes" id="UP000000768"/>
    </source>
</evidence>
<dbReference type="eggNOG" id="KOG1364">
    <property type="taxonomic scope" value="Eukaryota"/>
</dbReference>
<dbReference type="GO" id="GO:0005634">
    <property type="term" value="C:nucleus"/>
    <property type="evidence" value="ECO:0000318"/>
    <property type="project" value="GO_Central"/>
</dbReference>
<dbReference type="Gene3D" id="1.10.8.10">
    <property type="entry name" value="DNA helicase RuvA subunit, C-terminal domain"/>
    <property type="match status" value="1"/>
</dbReference>
<dbReference type="CDD" id="cd14273">
    <property type="entry name" value="UBA_TAP-C_like"/>
    <property type="match status" value="1"/>
</dbReference>
<dbReference type="InterPro" id="IPR009060">
    <property type="entry name" value="UBA-like_sf"/>
</dbReference>
<dbReference type="SMART" id="SM00594">
    <property type="entry name" value="UAS"/>
    <property type="match status" value="1"/>
</dbReference>